<reference evidence="1" key="1">
    <citation type="journal article" date="2014" name="Front. Microbiol.">
        <title>High frequency of phylogenetically diverse reductive dehalogenase-homologous genes in deep subseafloor sedimentary metagenomes.</title>
        <authorList>
            <person name="Kawai M."/>
            <person name="Futagami T."/>
            <person name="Toyoda A."/>
            <person name="Takaki Y."/>
            <person name="Nishi S."/>
            <person name="Hori S."/>
            <person name="Arai W."/>
            <person name="Tsubouchi T."/>
            <person name="Morono Y."/>
            <person name="Uchiyama I."/>
            <person name="Ito T."/>
            <person name="Fujiyama A."/>
            <person name="Inagaki F."/>
            <person name="Takami H."/>
        </authorList>
    </citation>
    <scope>NUCLEOTIDE SEQUENCE</scope>
    <source>
        <strain evidence="1">Expedition CK06-06</strain>
    </source>
</reference>
<gene>
    <name evidence="1" type="ORF">S01H4_37790</name>
</gene>
<accession>X1D3K8</accession>
<dbReference type="AlphaFoldDB" id="X1D3K8"/>
<protein>
    <submittedName>
        <fullName evidence="1">Uncharacterized protein</fullName>
    </submittedName>
</protein>
<name>X1D3K8_9ZZZZ</name>
<dbReference type="PROSITE" id="PS51257">
    <property type="entry name" value="PROKAR_LIPOPROTEIN"/>
    <property type="match status" value="1"/>
</dbReference>
<dbReference type="EMBL" id="BART01020324">
    <property type="protein sequence ID" value="GAH02840.1"/>
    <property type="molecule type" value="Genomic_DNA"/>
</dbReference>
<sequence>MIKQMQLITITISSCDICGKQTEFLVDYFSLLCQDCKNKYEIGELTLQKLKEVGIQMNKKHLYQLNKSL</sequence>
<comment type="caution">
    <text evidence="1">The sequence shown here is derived from an EMBL/GenBank/DDBJ whole genome shotgun (WGS) entry which is preliminary data.</text>
</comment>
<proteinExistence type="predicted"/>
<evidence type="ECO:0000313" key="1">
    <source>
        <dbReference type="EMBL" id="GAH02840.1"/>
    </source>
</evidence>
<organism evidence="1">
    <name type="scientific">marine sediment metagenome</name>
    <dbReference type="NCBI Taxonomy" id="412755"/>
    <lineage>
        <taxon>unclassified sequences</taxon>
        <taxon>metagenomes</taxon>
        <taxon>ecological metagenomes</taxon>
    </lineage>
</organism>